<evidence type="ECO:0000313" key="4">
    <source>
        <dbReference type="EMBL" id="PJZ73574.1"/>
    </source>
</evidence>
<dbReference type="Gene3D" id="2.60.40.730">
    <property type="entry name" value="SOR catalytic domain"/>
    <property type="match status" value="1"/>
</dbReference>
<dbReference type="SUPFAM" id="SSF49367">
    <property type="entry name" value="Superoxide reductase-like"/>
    <property type="match status" value="1"/>
</dbReference>
<reference evidence="5 6" key="1">
    <citation type="submission" date="2017-07" db="EMBL/GenBank/DDBJ databases">
        <title>Leptospira spp. isolated from tropical soils.</title>
        <authorList>
            <person name="Thibeaux R."/>
            <person name="Iraola G."/>
            <person name="Ferres I."/>
            <person name="Bierque E."/>
            <person name="Girault D."/>
            <person name="Soupe-Gilbert M.-E."/>
            <person name="Picardeau M."/>
            <person name="Goarant C."/>
        </authorList>
    </citation>
    <scope>NUCLEOTIDE SEQUENCE [LARGE SCALE GENOMIC DNA]</scope>
    <source>
        <strain evidence="4 6">FH1-B-B1</strain>
        <strain evidence="3 5">FH1-B-C1</strain>
    </source>
</reference>
<feature type="region of interest" description="Disordered" evidence="1">
    <location>
        <begin position="31"/>
        <end position="50"/>
    </location>
</feature>
<evidence type="ECO:0000313" key="5">
    <source>
        <dbReference type="Proteomes" id="UP000231962"/>
    </source>
</evidence>
<dbReference type="GO" id="GO:0005506">
    <property type="term" value="F:iron ion binding"/>
    <property type="evidence" value="ECO:0007669"/>
    <property type="project" value="InterPro"/>
</dbReference>
<sequence>MNKIAEALHLFLFFLSIFIFEKCNFNESDTKPKTPKAEYTAQDPGEWEGMESSHAPLFTVEKLEGGKTKITVTVKENSLYNASHYIERIGIFNKDKIDIVGKSFQKPAHGLPSTRAELVVKDLSNDPHLKVYLKCNLHDLWTAPLFPKSD</sequence>
<comment type="caution">
    <text evidence="4">The sequence shown here is derived from an EMBL/GenBank/DDBJ whole genome shotgun (WGS) entry which is preliminary data.</text>
</comment>
<keyword evidence="5" id="KW-1185">Reference proteome</keyword>
<dbReference type="GO" id="GO:0016491">
    <property type="term" value="F:oxidoreductase activity"/>
    <property type="evidence" value="ECO:0007669"/>
    <property type="project" value="InterPro"/>
</dbReference>
<feature type="domain" description="Desulfoferrodoxin ferrous iron-binding" evidence="2">
    <location>
        <begin position="50"/>
        <end position="142"/>
    </location>
</feature>
<protein>
    <recommendedName>
        <fullName evidence="2">Desulfoferrodoxin ferrous iron-binding domain-containing protein</fullName>
    </recommendedName>
</protein>
<dbReference type="InterPro" id="IPR036073">
    <property type="entry name" value="Desulfoferrodoxin_Fe-bd_dom_sf"/>
</dbReference>
<dbReference type="InterPro" id="IPR002742">
    <property type="entry name" value="Desulfoferrodoxin_Fe-bd_dom"/>
</dbReference>
<organism evidence="4 6">
    <name type="scientific">Leptospira perolatii</name>
    <dbReference type="NCBI Taxonomy" id="2023191"/>
    <lineage>
        <taxon>Bacteria</taxon>
        <taxon>Pseudomonadati</taxon>
        <taxon>Spirochaetota</taxon>
        <taxon>Spirochaetia</taxon>
        <taxon>Leptospirales</taxon>
        <taxon>Leptospiraceae</taxon>
        <taxon>Leptospira</taxon>
    </lineage>
</organism>
<name>A0A2M9ZNG2_9LEPT</name>
<dbReference type="Pfam" id="PF01880">
    <property type="entry name" value="Desulfoferrodox"/>
    <property type="match status" value="1"/>
</dbReference>
<evidence type="ECO:0000313" key="6">
    <source>
        <dbReference type="Proteomes" id="UP000231990"/>
    </source>
</evidence>
<dbReference type="Proteomes" id="UP000231962">
    <property type="component" value="Unassembled WGS sequence"/>
</dbReference>
<dbReference type="RefSeq" id="WP_100713870.1">
    <property type="nucleotide sequence ID" value="NZ_NPDY01000008.1"/>
</dbReference>
<dbReference type="EMBL" id="NPDZ01000004">
    <property type="protein sequence ID" value="PJZ73574.1"/>
    <property type="molecule type" value="Genomic_DNA"/>
</dbReference>
<gene>
    <name evidence="3" type="ORF">CH360_09870</name>
    <name evidence="4" type="ORF">CH373_08725</name>
</gene>
<accession>A0A2M9ZNG2</accession>
<dbReference type="AlphaFoldDB" id="A0A2M9ZNG2"/>
<evidence type="ECO:0000256" key="1">
    <source>
        <dbReference type="SAM" id="MobiDB-lite"/>
    </source>
</evidence>
<evidence type="ECO:0000259" key="2">
    <source>
        <dbReference type="Pfam" id="PF01880"/>
    </source>
</evidence>
<dbReference type="EMBL" id="NPDY01000008">
    <property type="protein sequence ID" value="PJZ69587.1"/>
    <property type="molecule type" value="Genomic_DNA"/>
</dbReference>
<evidence type="ECO:0000313" key="3">
    <source>
        <dbReference type="EMBL" id="PJZ69587.1"/>
    </source>
</evidence>
<dbReference type="Proteomes" id="UP000231990">
    <property type="component" value="Unassembled WGS sequence"/>
</dbReference>
<dbReference type="OrthoDB" id="9814936at2"/>
<proteinExistence type="predicted"/>